<evidence type="ECO:0000256" key="1">
    <source>
        <dbReference type="ARBA" id="ARBA00011046"/>
    </source>
</evidence>
<dbReference type="InterPro" id="IPR005650">
    <property type="entry name" value="BlaI_family"/>
</dbReference>
<dbReference type="OrthoDB" id="1849040at2"/>
<dbReference type="Gene3D" id="1.10.10.10">
    <property type="entry name" value="Winged helix-like DNA-binding domain superfamily/Winged helix DNA-binding domain"/>
    <property type="match status" value="1"/>
</dbReference>
<dbReference type="NCBIfam" id="TIGR02698">
    <property type="entry name" value="CopY_TcrY"/>
    <property type="match status" value="1"/>
</dbReference>
<keyword evidence="3" id="KW-0238">DNA-binding</keyword>
<keyword evidence="6" id="KW-1185">Reference proteome</keyword>
<gene>
    <name evidence="5" type="ORF">SAMN04488506_2117</name>
</gene>
<dbReference type="InterPro" id="IPR036388">
    <property type="entry name" value="WH-like_DNA-bd_sf"/>
</dbReference>
<evidence type="ECO:0000313" key="5">
    <source>
        <dbReference type="EMBL" id="SFQ45147.1"/>
    </source>
</evidence>
<name>A0A1I5YML8_9LACT</name>
<accession>A0A1I5YML8</accession>
<dbReference type="PIRSF" id="PIRSF019455">
    <property type="entry name" value="CopR_AtkY"/>
    <property type="match status" value="1"/>
</dbReference>
<dbReference type="InterPro" id="IPR036390">
    <property type="entry name" value="WH_DNA-bd_sf"/>
</dbReference>
<dbReference type="Pfam" id="PF03965">
    <property type="entry name" value="Penicillinase_R"/>
    <property type="match status" value="1"/>
</dbReference>
<dbReference type="GO" id="GO:0045892">
    <property type="term" value="P:negative regulation of DNA-templated transcription"/>
    <property type="evidence" value="ECO:0007669"/>
    <property type="project" value="InterPro"/>
</dbReference>
<dbReference type="GO" id="GO:0003677">
    <property type="term" value="F:DNA binding"/>
    <property type="evidence" value="ECO:0007669"/>
    <property type="project" value="UniProtKB-KW"/>
</dbReference>
<dbReference type="RefSeq" id="WP_092481125.1">
    <property type="nucleotide sequence ID" value="NZ_FOXW01000009.1"/>
</dbReference>
<sequence length="148" mass="16287">MEVVEKTKISGAEWEIMRVVWTLKNATSKDISSVLQNKMDWKPATTKTLIGRLVKKGALITENEGNRFIYSAAVSEEAEVKNAAQSILQNVCNRKVGETIADLLSEATLSHDDVALLESILEEKKLTAVDEVPCDCVPGQCTCQHMHG</sequence>
<dbReference type="EMBL" id="FOXW01000009">
    <property type="protein sequence ID" value="SFQ45147.1"/>
    <property type="molecule type" value="Genomic_DNA"/>
</dbReference>
<protein>
    <submittedName>
        <fullName evidence="5">Copper transport repressor, CopY/TcrY family</fullName>
    </submittedName>
</protein>
<dbReference type="STRING" id="82801.SAMN04488506_2117"/>
<reference evidence="5 6" key="1">
    <citation type="submission" date="2016-10" db="EMBL/GenBank/DDBJ databases">
        <authorList>
            <person name="de Groot N.N."/>
        </authorList>
    </citation>
    <scope>NUCLEOTIDE SEQUENCE [LARGE SCALE GENOMIC DNA]</scope>
    <source>
        <strain evidence="5 6">DSM 20581</strain>
    </source>
</reference>
<keyword evidence="2" id="KW-0805">Transcription regulation</keyword>
<dbReference type="SUPFAM" id="SSF46785">
    <property type="entry name" value="Winged helix' DNA-binding domain"/>
    <property type="match status" value="1"/>
</dbReference>
<dbReference type="Proteomes" id="UP000199136">
    <property type="component" value="Unassembled WGS sequence"/>
</dbReference>
<dbReference type="AlphaFoldDB" id="A0A1I5YML8"/>
<evidence type="ECO:0000256" key="2">
    <source>
        <dbReference type="ARBA" id="ARBA00023015"/>
    </source>
</evidence>
<organism evidence="5 6">
    <name type="scientific">Desemzia incerta</name>
    <dbReference type="NCBI Taxonomy" id="82801"/>
    <lineage>
        <taxon>Bacteria</taxon>
        <taxon>Bacillati</taxon>
        <taxon>Bacillota</taxon>
        <taxon>Bacilli</taxon>
        <taxon>Lactobacillales</taxon>
        <taxon>Carnobacteriaceae</taxon>
        <taxon>Desemzia</taxon>
    </lineage>
</organism>
<proteinExistence type="inferred from homology"/>
<dbReference type="InterPro" id="IPR014071">
    <property type="entry name" value="Cu_transp_CopY/TcrY"/>
</dbReference>
<comment type="similarity">
    <text evidence="1">Belongs to the BlaI transcriptional regulatory family.</text>
</comment>
<evidence type="ECO:0000313" key="6">
    <source>
        <dbReference type="Proteomes" id="UP000199136"/>
    </source>
</evidence>
<evidence type="ECO:0000256" key="3">
    <source>
        <dbReference type="ARBA" id="ARBA00023125"/>
    </source>
</evidence>
<evidence type="ECO:0000256" key="4">
    <source>
        <dbReference type="ARBA" id="ARBA00023163"/>
    </source>
</evidence>
<keyword evidence="4" id="KW-0804">Transcription</keyword>